<sequence length="127" mass="14080">MTNERSSLIVIGGEQHEMILTTRATKAISARYGGLDNLGDKLMKSENMEMALDEIIWLITLLCNQSIEIYNLKNSDKKPFLTEDTVELLTSPGELAEYKDAITEAMLKGTKRNVESEDTPKNAVTAG</sequence>
<protein>
    <submittedName>
        <fullName evidence="1">Uncharacterized protein</fullName>
    </submittedName>
</protein>
<accession>R6RGX2</accession>
<comment type="caution">
    <text evidence="1">The sequence shown here is derived from an EMBL/GenBank/DDBJ whole genome shotgun (WGS) entry which is preliminary data.</text>
</comment>
<organism evidence="1 2">
    <name type="scientific">[Eubacterium] siraeum CAG:80</name>
    <dbReference type="NCBI Taxonomy" id="1263080"/>
    <lineage>
        <taxon>Bacteria</taxon>
        <taxon>Bacillati</taxon>
        <taxon>Bacillota</taxon>
        <taxon>Clostridia</taxon>
        <taxon>Eubacteriales</taxon>
        <taxon>Oscillospiraceae</taxon>
        <taxon>Oscillospiraceae incertae sedis</taxon>
    </lineage>
</organism>
<gene>
    <name evidence="1" type="ORF">BN788_02142</name>
</gene>
<name>R6RGX2_9FIRM</name>
<evidence type="ECO:0000313" key="2">
    <source>
        <dbReference type="Proteomes" id="UP000018142"/>
    </source>
</evidence>
<dbReference type="AlphaFoldDB" id="R6RGX2"/>
<proteinExistence type="predicted"/>
<reference evidence="1" key="1">
    <citation type="submission" date="2012-11" db="EMBL/GenBank/DDBJ databases">
        <title>Dependencies among metagenomic species, viruses, plasmids and units of genetic variation.</title>
        <authorList>
            <person name="Nielsen H.B."/>
            <person name="Almeida M."/>
            <person name="Juncker A.S."/>
            <person name="Rasmussen S."/>
            <person name="Li J."/>
            <person name="Sunagawa S."/>
            <person name="Plichta D."/>
            <person name="Gautier L."/>
            <person name="Le Chatelier E."/>
            <person name="Peletier E."/>
            <person name="Bonde I."/>
            <person name="Nielsen T."/>
            <person name="Manichanh C."/>
            <person name="Arumugam M."/>
            <person name="Batto J."/>
            <person name="Santos M.B.Q.D."/>
            <person name="Blom N."/>
            <person name="Borruel N."/>
            <person name="Burgdorf K.S."/>
            <person name="Boumezbeur F."/>
            <person name="Casellas F."/>
            <person name="Dore J."/>
            <person name="Guarner F."/>
            <person name="Hansen T."/>
            <person name="Hildebrand F."/>
            <person name="Kaas R.S."/>
            <person name="Kennedy S."/>
            <person name="Kristiansen K."/>
            <person name="Kultima J.R."/>
            <person name="Leonard P."/>
            <person name="Levenez F."/>
            <person name="Lund O."/>
            <person name="Moumen B."/>
            <person name="Le Paslier D."/>
            <person name="Pons N."/>
            <person name="Pedersen O."/>
            <person name="Prifti E."/>
            <person name="Qin J."/>
            <person name="Raes J."/>
            <person name="Tap J."/>
            <person name="Tims S."/>
            <person name="Ussery D.W."/>
            <person name="Yamada T."/>
            <person name="MetaHit consortium"/>
            <person name="Renault P."/>
            <person name="Sicheritz-Ponten T."/>
            <person name="Bork P."/>
            <person name="Wang J."/>
            <person name="Brunak S."/>
            <person name="Ehrlich S.D."/>
        </authorList>
    </citation>
    <scope>NUCLEOTIDE SEQUENCE [LARGE SCALE GENOMIC DNA]</scope>
</reference>
<evidence type="ECO:0000313" key="1">
    <source>
        <dbReference type="EMBL" id="CDC47010.1"/>
    </source>
</evidence>
<dbReference type="Proteomes" id="UP000018142">
    <property type="component" value="Unassembled WGS sequence"/>
</dbReference>
<dbReference type="EMBL" id="CBFJ010000132">
    <property type="protein sequence ID" value="CDC47010.1"/>
    <property type="molecule type" value="Genomic_DNA"/>
</dbReference>